<evidence type="ECO:0000256" key="1">
    <source>
        <dbReference type="ARBA" id="ARBA00004141"/>
    </source>
</evidence>
<dbReference type="Gene3D" id="1.10.238.10">
    <property type="entry name" value="EF-hand"/>
    <property type="match status" value="1"/>
</dbReference>
<keyword evidence="10" id="KW-0406">Ion transport</keyword>
<evidence type="ECO:0000256" key="8">
    <source>
        <dbReference type="ARBA" id="ARBA00022882"/>
    </source>
</evidence>
<dbReference type="GO" id="GO:0098703">
    <property type="term" value="P:calcium ion import across plasma membrane"/>
    <property type="evidence" value="ECO:0007669"/>
    <property type="project" value="TreeGrafter"/>
</dbReference>
<dbReference type="PROSITE" id="PS50096">
    <property type="entry name" value="IQ"/>
    <property type="match status" value="1"/>
</dbReference>
<accession>C1MLS9</accession>
<feature type="transmembrane region" description="Helical" evidence="17">
    <location>
        <begin position="899"/>
        <end position="920"/>
    </location>
</feature>
<evidence type="ECO:0000256" key="14">
    <source>
        <dbReference type="PIRSR" id="PIRSR602077-1"/>
    </source>
</evidence>
<evidence type="ECO:0000313" key="20">
    <source>
        <dbReference type="EMBL" id="EEH58460.1"/>
    </source>
</evidence>
<dbReference type="InterPro" id="IPR031649">
    <property type="entry name" value="GPHH_dom"/>
</dbReference>
<feature type="domain" description="Ion transport" evidence="18">
    <location>
        <begin position="987"/>
        <end position="1236"/>
    </location>
</feature>
<dbReference type="SUPFAM" id="SSF81324">
    <property type="entry name" value="Voltage-gated potassium channels"/>
    <property type="match status" value="4"/>
</dbReference>
<keyword evidence="9 17" id="KW-1133">Transmembrane helix</keyword>
<feature type="transmembrane region" description="Helical" evidence="17">
    <location>
        <begin position="36"/>
        <end position="54"/>
    </location>
</feature>
<dbReference type="Gene3D" id="1.10.287.70">
    <property type="match status" value="4"/>
</dbReference>
<dbReference type="GO" id="GO:0046872">
    <property type="term" value="F:metal ion binding"/>
    <property type="evidence" value="ECO:0007669"/>
    <property type="project" value="UniProtKB-KW"/>
</dbReference>
<protein>
    <submittedName>
        <fullName evidence="20">Voltage-gated ion channel superfamily</fullName>
    </submittedName>
</protein>
<evidence type="ECO:0000259" key="19">
    <source>
        <dbReference type="Pfam" id="PF16905"/>
    </source>
</evidence>
<evidence type="ECO:0000256" key="3">
    <source>
        <dbReference type="ARBA" id="ARBA00022568"/>
    </source>
</evidence>
<keyword evidence="14" id="KW-0479">Metal-binding</keyword>
<keyword evidence="21" id="KW-1185">Reference proteome</keyword>
<feature type="domain" description="Ion transport" evidence="18">
    <location>
        <begin position="37"/>
        <end position="299"/>
    </location>
</feature>
<evidence type="ECO:0000256" key="2">
    <source>
        <dbReference type="ARBA" id="ARBA00022448"/>
    </source>
</evidence>
<evidence type="ECO:0000256" key="17">
    <source>
        <dbReference type="SAM" id="Phobius"/>
    </source>
</evidence>
<reference evidence="20 21" key="1">
    <citation type="journal article" date="2009" name="Science">
        <title>Green evolution and dynamic adaptations revealed by genomes of the marine picoeukaryotes Micromonas.</title>
        <authorList>
            <person name="Worden A.Z."/>
            <person name="Lee J.H."/>
            <person name="Mock T."/>
            <person name="Rouze P."/>
            <person name="Simmons M.P."/>
            <person name="Aerts A.L."/>
            <person name="Allen A.E."/>
            <person name="Cuvelier M.L."/>
            <person name="Derelle E."/>
            <person name="Everett M.V."/>
            <person name="Foulon E."/>
            <person name="Grimwood J."/>
            <person name="Gundlach H."/>
            <person name="Henrissat B."/>
            <person name="Napoli C."/>
            <person name="McDonald S.M."/>
            <person name="Parker M.S."/>
            <person name="Rombauts S."/>
            <person name="Salamov A."/>
            <person name="Von Dassow P."/>
            <person name="Badger J.H."/>
            <person name="Coutinho P.M."/>
            <person name="Demir E."/>
            <person name="Dubchak I."/>
            <person name="Gentemann C."/>
            <person name="Eikrem W."/>
            <person name="Gready J.E."/>
            <person name="John U."/>
            <person name="Lanier W."/>
            <person name="Lindquist E.A."/>
            <person name="Lucas S."/>
            <person name="Mayer K.F."/>
            <person name="Moreau H."/>
            <person name="Not F."/>
            <person name="Otillar R."/>
            <person name="Panaud O."/>
            <person name="Pangilinan J."/>
            <person name="Paulsen I."/>
            <person name="Piegu B."/>
            <person name="Poliakov A."/>
            <person name="Robbens S."/>
            <person name="Schmutz J."/>
            <person name="Toulza E."/>
            <person name="Wyss T."/>
            <person name="Zelensky A."/>
            <person name="Zhou K."/>
            <person name="Armbrust E.V."/>
            <person name="Bhattacharya D."/>
            <person name="Goodenough U.W."/>
            <person name="Van de Peer Y."/>
            <person name="Grigoriev I.V."/>
        </authorList>
    </citation>
    <scope>NUCLEOTIDE SEQUENCE [LARGE SCALE GENOMIC DNA]</scope>
    <source>
        <strain evidence="20 21">CCMP1545</strain>
    </source>
</reference>
<feature type="transmembrane region" description="Helical" evidence="17">
    <location>
        <begin position="269"/>
        <end position="294"/>
    </location>
</feature>
<dbReference type="STRING" id="564608.C1MLS9"/>
<feature type="region of interest" description="Disordered" evidence="16">
    <location>
        <begin position="577"/>
        <end position="596"/>
    </location>
</feature>
<feature type="transmembrane region" description="Helical" evidence="17">
    <location>
        <begin position="542"/>
        <end position="568"/>
    </location>
</feature>
<dbReference type="FunFam" id="1.20.120.350:FF:000009">
    <property type="entry name" value="Voltage-dependent T-type calcium channel subunit alpha"/>
    <property type="match status" value="1"/>
</dbReference>
<gene>
    <name evidence="20" type="ORF">MICPUCDRAFT_32293</name>
</gene>
<feature type="domain" description="Ion transport" evidence="18">
    <location>
        <begin position="343"/>
        <end position="577"/>
    </location>
</feature>
<evidence type="ECO:0000256" key="16">
    <source>
        <dbReference type="SAM" id="MobiDB-lite"/>
    </source>
</evidence>
<feature type="transmembrane region" description="Helical" evidence="17">
    <location>
        <begin position="682"/>
        <end position="699"/>
    </location>
</feature>
<comment type="subcellular location">
    <subcellularLocation>
        <location evidence="1 15">Membrane</location>
        <topology evidence="1 15">Multi-pass membrane protein</topology>
    </subcellularLocation>
</comment>
<evidence type="ECO:0000256" key="15">
    <source>
        <dbReference type="RuleBase" id="RU003808"/>
    </source>
</evidence>
<dbReference type="RefSeq" id="XP_003056815.1">
    <property type="nucleotide sequence ID" value="XM_003056769.1"/>
</dbReference>
<feature type="transmembrane region" description="Helical" evidence="17">
    <location>
        <begin position="1017"/>
        <end position="1034"/>
    </location>
</feature>
<feature type="transmembrane region" description="Helical" evidence="17">
    <location>
        <begin position="409"/>
        <end position="428"/>
    </location>
</feature>
<keyword evidence="3 15" id="KW-0109">Calcium transport</keyword>
<dbReference type="Proteomes" id="UP000001876">
    <property type="component" value="Unassembled WGS sequence"/>
</dbReference>
<dbReference type="PANTHER" id="PTHR45628">
    <property type="entry name" value="VOLTAGE-DEPENDENT CALCIUM CHANNEL TYPE A SUBUNIT ALPHA-1"/>
    <property type="match status" value="1"/>
</dbReference>
<feature type="transmembrane region" description="Helical" evidence="17">
    <location>
        <begin position="377"/>
        <end position="397"/>
    </location>
</feature>
<name>C1MLS9_MICPC</name>
<feature type="domain" description="Ion transport" evidence="18">
    <location>
        <begin position="636"/>
        <end position="935"/>
    </location>
</feature>
<evidence type="ECO:0000256" key="7">
    <source>
        <dbReference type="ARBA" id="ARBA00022837"/>
    </source>
</evidence>
<evidence type="ECO:0000256" key="4">
    <source>
        <dbReference type="ARBA" id="ARBA00022673"/>
    </source>
</evidence>
<dbReference type="GO" id="GO:0008331">
    <property type="term" value="F:high voltage-gated calcium channel activity"/>
    <property type="evidence" value="ECO:0007669"/>
    <property type="project" value="TreeGrafter"/>
</dbReference>
<feature type="transmembrane region" description="Helical" evidence="17">
    <location>
        <begin position="108"/>
        <end position="130"/>
    </location>
</feature>
<feature type="domain" description="Voltage-dependent L-type calcium channel IQ-associated" evidence="19">
    <location>
        <begin position="1248"/>
        <end position="1303"/>
    </location>
</feature>
<feature type="transmembrane region" description="Helical" evidence="17">
    <location>
        <begin position="471"/>
        <end position="493"/>
    </location>
</feature>
<dbReference type="OMA" id="DPFYHNQ"/>
<evidence type="ECO:0000256" key="13">
    <source>
        <dbReference type="ARBA" id="ARBA00023303"/>
    </source>
</evidence>
<keyword evidence="8 15" id="KW-0851">Voltage-gated channel</keyword>
<keyword evidence="6" id="KW-0677">Repeat</keyword>
<dbReference type="EMBL" id="GG663737">
    <property type="protein sequence ID" value="EEH58460.1"/>
    <property type="molecule type" value="Genomic_DNA"/>
</dbReference>
<keyword evidence="5 17" id="KW-0812">Transmembrane</keyword>
<dbReference type="InterPro" id="IPR002077">
    <property type="entry name" value="VDCCAlpha1"/>
</dbReference>
<keyword evidence="12" id="KW-0325">Glycoprotein</keyword>
<dbReference type="Pfam" id="PF16905">
    <property type="entry name" value="GPHH"/>
    <property type="match status" value="1"/>
</dbReference>
<feature type="transmembrane region" description="Helical" evidence="17">
    <location>
        <begin position="638"/>
        <end position="656"/>
    </location>
</feature>
<dbReference type="Gene3D" id="1.20.120.350">
    <property type="entry name" value="Voltage-gated potassium channels. Chain C"/>
    <property type="match status" value="4"/>
</dbReference>
<dbReference type="GO" id="GO:0005891">
    <property type="term" value="C:voltage-gated calcium channel complex"/>
    <property type="evidence" value="ECO:0007669"/>
    <property type="project" value="InterPro"/>
</dbReference>
<proteinExistence type="inferred from homology"/>
<organism evidence="21">
    <name type="scientific">Micromonas pusilla (strain CCMP1545)</name>
    <name type="common">Picoplanktonic green alga</name>
    <dbReference type="NCBI Taxonomy" id="564608"/>
    <lineage>
        <taxon>Eukaryota</taxon>
        <taxon>Viridiplantae</taxon>
        <taxon>Chlorophyta</taxon>
        <taxon>Mamiellophyceae</taxon>
        <taxon>Mamiellales</taxon>
        <taxon>Mamiellaceae</taxon>
        <taxon>Micromonas</taxon>
    </lineage>
</organism>
<feature type="transmembrane region" description="Helical" evidence="17">
    <location>
        <begin position="783"/>
        <end position="802"/>
    </location>
</feature>
<dbReference type="PANTHER" id="PTHR45628:SF7">
    <property type="entry name" value="VOLTAGE-DEPENDENT CALCIUM CHANNEL TYPE A SUBUNIT ALPHA-1"/>
    <property type="match status" value="1"/>
</dbReference>
<evidence type="ECO:0000256" key="12">
    <source>
        <dbReference type="ARBA" id="ARBA00023180"/>
    </source>
</evidence>
<evidence type="ECO:0000256" key="10">
    <source>
        <dbReference type="ARBA" id="ARBA00023065"/>
    </source>
</evidence>
<feature type="binding site" evidence="14">
    <location>
        <position position="873"/>
    </location>
    <ligand>
        <name>Ca(2+)</name>
        <dbReference type="ChEBI" id="CHEBI:29108"/>
    </ligand>
</feature>
<dbReference type="eggNOG" id="KOG2301">
    <property type="taxonomic scope" value="Eukaryota"/>
</dbReference>
<evidence type="ECO:0000256" key="6">
    <source>
        <dbReference type="ARBA" id="ARBA00022737"/>
    </source>
</evidence>
<feature type="transmembrane region" description="Helical" evidence="17">
    <location>
        <begin position="513"/>
        <end position="530"/>
    </location>
</feature>
<dbReference type="InterPro" id="IPR027359">
    <property type="entry name" value="Volt_channel_dom_sf"/>
</dbReference>
<feature type="transmembrane region" description="Helical" evidence="17">
    <location>
        <begin position="1104"/>
        <end position="1129"/>
    </location>
</feature>
<feature type="transmembrane region" description="Helical" evidence="17">
    <location>
        <begin position="1054"/>
        <end position="1083"/>
    </location>
</feature>
<feature type="transmembrane region" description="Helical" evidence="17">
    <location>
        <begin position="151"/>
        <end position="180"/>
    </location>
</feature>
<dbReference type="GeneID" id="9682254"/>
<evidence type="ECO:0000256" key="9">
    <source>
        <dbReference type="ARBA" id="ARBA00022989"/>
    </source>
</evidence>
<sequence>MSWAEIKSTLPKRSLFVFSLDNPIRKGLIYTVRSMHFGRFILFLILANCVLLAMDTKEPGFEKTATGQVVGYSEYLFTALFALEMCLKIIALGFVGHPGAYLADNWNRMDFCVVLLGLLAYLPFVDNFSAIRSARVLRPLRTITNVKGMRVIVGTLLGALPKLFDVFVLVFFLFFIYGVVGVQLFMGKMDQKCATLASEYPNHGDSNTGTSCDAGSYCIEETNKDNLPNFGLTTFNHIGWAWLTIFQSISMEGWTTIMYRVMDAVSRWAWVYFVSLIIIGSFFAVNLALAVLYVQFTSEADIESLHPDKDKDKKGDAVEYDEFVPIKSGNRIVRACYAISISPRFEQLTIALICVNTVVMASEHNGMPSTMSTVNDWINYTLYGYFVIEMLIKLTGFGWRRYVADRMNVFDAFVVFVSTIEIVISLASGNDPDGYLTVLRTFRLLRIFKLARSWKALNVIITTMFNSIASISFLSLILMLFMFIFALLGMQVYGYEFVNCDKSDYSRHNFDNIYWSFITIFQMLTGENWNEVMYDGMRQVSAWASVYFIGIVVLGNYIILNLFLAILLDNFAEEAENNDDDDDDDDDDGGKPKSSQILEPHAFVHGKYVEGLEHTSLYIFGPRNAFRKKLAQFVYHPYFEYAIIFIIACSSIALAIDGPKMSKDAPLYDTELSDSEEQMKSMLYYADLTFTAIFTLELIMKVMVDGFIAHKGSYLRSPWNILDALVVVVGILAVVGDDSMNASSLRALRTFRALRPIRMASRAQGVKVVVNALFQAIPGIGNVALVCMLFYLIFGIMGLNIFMGKMYYCSDETDTATRLYGSTTEFTTLGSPYTITSVCSPTAYTTLWTNPRDYNFDHIGNSILALFETATLENWLFIMYHGVDTTSLDHQPVRDASPYLALFFVVFIIVGSFFVMNLFVGVTIDKFNEMKEKQEGFKGSILLTESQKKWVAIQKLLVACKPDRVPRRPSHSKGRASVYDFVVSDKFEVIVMVSIMQNIVVMALAHDGMNDTWVSTLFYINCAFAVMFLLEATAKIYAYNPKEYFSDNWNRFDFFVVVISIGGVVITLFAGQDAAYVSMIRIFRVARIFRLIPKAKSLRTLFQTLLYSMPALVNVGSVLALFFFIFAVMGMNLFGKIVPTDGELSRYAKFEDFPTAVLTLFRMSTGEAWNGIMHDCMITDNTYKSADEDNWTDRCTPSYVGTVFYFSVFILLCAFVLLNLVIAVILDNFASNNEDEENPVSKEHMYSFTRAWVKLDPHATYYTRAANLEQIVQTIEPPLGCQGVPPNVAKQETQKIIMSVDIPNHDGKIHFLETLHALAGRIAGTELPAHAEVKVTNKIQKQLPTLRSGKVPQYTAAHYYAAMYVQAAVRGFLARYEMREKMKTMPVNKLARQGSMSKHSHASSG</sequence>
<dbReference type="Pfam" id="PF00520">
    <property type="entry name" value="Ion_trans"/>
    <property type="match status" value="4"/>
</dbReference>
<feature type="binding site" evidence="14">
    <location>
        <position position="252"/>
    </location>
    <ligand>
        <name>Ca(2+)</name>
        <dbReference type="ChEBI" id="CHEBI:29108"/>
    </ligand>
</feature>
<dbReference type="OrthoDB" id="496478at2759"/>
<feature type="binding site" evidence="14">
    <location>
        <position position="527"/>
    </location>
    <ligand>
        <name>Ca(2+)</name>
        <dbReference type="ChEBI" id="CHEBI:29108"/>
    </ligand>
</feature>
<keyword evidence="13" id="KW-0407">Ion channel</keyword>
<keyword evidence="7 14" id="KW-0106">Calcium</keyword>
<dbReference type="InterPro" id="IPR005821">
    <property type="entry name" value="Ion_trans_dom"/>
</dbReference>
<feature type="transmembrane region" description="Helical" evidence="17">
    <location>
        <begin position="1203"/>
        <end position="1226"/>
    </location>
</feature>
<keyword evidence="4 15" id="KW-0107">Calcium channel</keyword>
<evidence type="ECO:0000256" key="11">
    <source>
        <dbReference type="ARBA" id="ARBA00023136"/>
    </source>
</evidence>
<dbReference type="InterPro" id="IPR050599">
    <property type="entry name" value="VDCC_alpha-1_subunit"/>
</dbReference>
<keyword evidence="11 17" id="KW-0472">Membrane</keyword>
<keyword evidence="2" id="KW-0813">Transport</keyword>
<evidence type="ECO:0000256" key="5">
    <source>
        <dbReference type="ARBA" id="ARBA00022692"/>
    </source>
</evidence>
<feature type="compositionally biased region" description="Acidic residues" evidence="16">
    <location>
        <begin position="577"/>
        <end position="588"/>
    </location>
</feature>
<evidence type="ECO:0000259" key="18">
    <source>
        <dbReference type="Pfam" id="PF00520"/>
    </source>
</evidence>
<feature type="transmembrane region" description="Helical" evidence="17">
    <location>
        <begin position="719"/>
        <end position="736"/>
    </location>
</feature>
<feature type="transmembrane region" description="Helical" evidence="17">
    <location>
        <begin position="75"/>
        <end position="96"/>
    </location>
</feature>
<evidence type="ECO:0000313" key="21">
    <source>
        <dbReference type="Proteomes" id="UP000001876"/>
    </source>
</evidence>
<comment type="similarity">
    <text evidence="15">Belongs to the calcium channel alpha-1 subunit (TC 1.A.1.11) family.</text>
</comment>
<dbReference type="PRINTS" id="PR00167">
    <property type="entry name" value="CACHANNEL"/>
</dbReference>
<dbReference type="KEGG" id="mpp:MICPUCDRAFT_32293"/>